<reference evidence="3" key="1">
    <citation type="submission" date="2020-05" db="EMBL/GenBank/DDBJ databases">
        <title>WGS assembly of Panicum virgatum.</title>
        <authorList>
            <person name="Lovell J.T."/>
            <person name="Jenkins J."/>
            <person name="Shu S."/>
            <person name="Juenger T.E."/>
            <person name="Schmutz J."/>
        </authorList>
    </citation>
    <scope>NUCLEOTIDE SEQUENCE</scope>
    <source>
        <strain evidence="3">AP13</strain>
    </source>
</reference>
<evidence type="ECO:0000259" key="2">
    <source>
        <dbReference type="Pfam" id="PF23598"/>
    </source>
</evidence>
<gene>
    <name evidence="3" type="ORF">PVAP13_3NG268801</name>
</gene>
<dbReference type="Pfam" id="PF23598">
    <property type="entry name" value="LRR_14"/>
    <property type="match status" value="1"/>
</dbReference>
<protein>
    <recommendedName>
        <fullName evidence="2">Disease resistance R13L4/SHOC-2-like LRR domain-containing protein</fullName>
    </recommendedName>
</protein>
<proteinExistence type="predicted"/>
<feature type="domain" description="Disease resistance R13L4/SHOC-2-like LRR" evidence="2">
    <location>
        <begin position="1"/>
        <end position="118"/>
    </location>
</feature>
<dbReference type="InterPro" id="IPR055414">
    <property type="entry name" value="LRR_R13L4/SHOC2-like"/>
</dbReference>
<accession>A0A8T0UN99</accession>
<organism evidence="3 4">
    <name type="scientific">Panicum virgatum</name>
    <name type="common">Blackwell switchgrass</name>
    <dbReference type="NCBI Taxonomy" id="38727"/>
    <lineage>
        <taxon>Eukaryota</taxon>
        <taxon>Viridiplantae</taxon>
        <taxon>Streptophyta</taxon>
        <taxon>Embryophyta</taxon>
        <taxon>Tracheophyta</taxon>
        <taxon>Spermatophyta</taxon>
        <taxon>Magnoliopsida</taxon>
        <taxon>Liliopsida</taxon>
        <taxon>Poales</taxon>
        <taxon>Poaceae</taxon>
        <taxon>PACMAD clade</taxon>
        <taxon>Panicoideae</taxon>
        <taxon>Panicodae</taxon>
        <taxon>Paniceae</taxon>
        <taxon>Panicinae</taxon>
        <taxon>Panicum</taxon>
        <taxon>Panicum sect. Hiantes</taxon>
    </lineage>
</organism>
<keyword evidence="4" id="KW-1185">Reference proteome</keyword>
<dbReference type="EMBL" id="CM029042">
    <property type="protein sequence ID" value="KAG2622354.1"/>
    <property type="molecule type" value="Genomic_DNA"/>
</dbReference>
<evidence type="ECO:0000256" key="1">
    <source>
        <dbReference type="ARBA" id="ARBA00022737"/>
    </source>
</evidence>
<dbReference type="AlphaFoldDB" id="A0A8T0UN99"/>
<evidence type="ECO:0000313" key="3">
    <source>
        <dbReference type="EMBL" id="KAG2622354.1"/>
    </source>
</evidence>
<evidence type="ECO:0000313" key="4">
    <source>
        <dbReference type="Proteomes" id="UP000823388"/>
    </source>
</evidence>
<name>A0A8T0UN99_PANVG</name>
<keyword evidence="1" id="KW-0677">Repeat</keyword>
<sequence length="148" mass="16056">MPSLIHLNLHIRGAPEGKISIPGGSGLFPVLKHFRVVCGRIPSLTFEAGTMTKLERLELCFNAKGWDRYGAAPAGIEHLPGLKEISVYIGEDGAKESDRRAAESALRDTADMHPRRPVANIMVVGGWWIFDEPEEDGNRGSSSSSSST</sequence>
<dbReference type="Proteomes" id="UP000823388">
    <property type="component" value="Chromosome 3N"/>
</dbReference>
<comment type="caution">
    <text evidence="3">The sequence shown here is derived from an EMBL/GenBank/DDBJ whole genome shotgun (WGS) entry which is preliminary data.</text>
</comment>